<keyword evidence="2" id="KW-1185">Reference proteome</keyword>
<accession>A0A7W0BTT0</accession>
<proteinExistence type="predicted"/>
<organism evidence="1 2">
    <name type="scientific">[Anoxybacillus] calidus</name>
    <dbReference type="NCBI Taxonomy" id="575178"/>
    <lineage>
        <taxon>Bacteria</taxon>
        <taxon>Bacillati</taxon>
        <taxon>Bacillota</taxon>
        <taxon>Bacilli</taxon>
        <taxon>Bacillales</taxon>
        <taxon>Anoxybacillaceae</taxon>
        <taxon>Paranoxybacillus</taxon>
    </lineage>
</organism>
<evidence type="ECO:0000313" key="2">
    <source>
        <dbReference type="Proteomes" id="UP000580891"/>
    </source>
</evidence>
<sequence>MKNYWTILITEGDYEPWVFLDGWEENIKERMVFEYKKDAVQKYSELLKLYKTRYQHSEKRGLSIFGFWNEGEEVYCEACDEFLQVFHGLLFLENGLIYDFDKDEESKRELLSAMNEYNL</sequence>
<dbReference type="AlphaFoldDB" id="A0A7W0BTT0"/>
<reference evidence="1 2" key="1">
    <citation type="submission" date="2020-07" db="EMBL/GenBank/DDBJ databases">
        <title>Genomic Encyclopedia of Type Strains, Phase IV (KMG-IV): sequencing the most valuable type-strain genomes for metagenomic binning, comparative biology and taxonomic classification.</title>
        <authorList>
            <person name="Goeker M."/>
        </authorList>
    </citation>
    <scope>NUCLEOTIDE SEQUENCE [LARGE SCALE GENOMIC DNA]</scope>
    <source>
        <strain evidence="1 2">DSM 25220</strain>
    </source>
</reference>
<comment type="caution">
    <text evidence="1">The sequence shown here is derived from an EMBL/GenBank/DDBJ whole genome shotgun (WGS) entry which is preliminary data.</text>
</comment>
<dbReference type="RefSeq" id="WP_181536294.1">
    <property type="nucleotide sequence ID" value="NZ_JACDUU010000001.1"/>
</dbReference>
<dbReference type="Proteomes" id="UP000580891">
    <property type="component" value="Unassembled WGS sequence"/>
</dbReference>
<dbReference type="EMBL" id="JACDUU010000001">
    <property type="protein sequence ID" value="MBA2870501.1"/>
    <property type="molecule type" value="Genomic_DNA"/>
</dbReference>
<name>A0A7W0BTT0_9BACL</name>
<gene>
    <name evidence="1" type="ORF">HNQ85_000759</name>
</gene>
<dbReference type="InterPro" id="IPR010434">
    <property type="entry name" value="DUF1033"/>
</dbReference>
<protein>
    <recommendedName>
        <fullName evidence="3">DUF1033 family protein</fullName>
    </recommendedName>
</protein>
<dbReference type="Pfam" id="PF06279">
    <property type="entry name" value="DUF1033"/>
    <property type="match status" value="1"/>
</dbReference>
<evidence type="ECO:0008006" key="3">
    <source>
        <dbReference type="Google" id="ProtNLM"/>
    </source>
</evidence>
<evidence type="ECO:0000313" key="1">
    <source>
        <dbReference type="EMBL" id="MBA2870501.1"/>
    </source>
</evidence>